<dbReference type="NCBIfam" id="NF006160">
    <property type="entry name" value="PRK08304.1"/>
    <property type="match status" value="1"/>
</dbReference>
<protein>
    <submittedName>
        <fullName evidence="1">Stage V sporulation protein AD</fullName>
    </submittedName>
</protein>
<organism evidence="1 2">
    <name type="scientific">Caldicoprobacter faecalis</name>
    <dbReference type="NCBI Taxonomy" id="937334"/>
    <lineage>
        <taxon>Bacteria</taxon>
        <taxon>Bacillati</taxon>
        <taxon>Bacillota</taxon>
        <taxon>Clostridia</taxon>
        <taxon>Caldicoprobacterales</taxon>
        <taxon>Caldicoprobacteraceae</taxon>
        <taxon>Caldicoprobacter</taxon>
    </lineage>
</organism>
<proteinExistence type="predicted"/>
<evidence type="ECO:0000313" key="1">
    <source>
        <dbReference type="EMBL" id="SFP58665.1"/>
    </source>
</evidence>
<dbReference type="AlphaFoldDB" id="A0A1I5RJF2"/>
<dbReference type="InterPro" id="IPR038369">
    <property type="entry name" value="SpoVAD_sf"/>
</dbReference>
<dbReference type="PIRSF" id="PIRSF011570">
    <property type="entry name" value="SpoVAD"/>
    <property type="match status" value="1"/>
</dbReference>
<name>A0A1I5RJF2_9FIRM</name>
<evidence type="ECO:0000313" key="2">
    <source>
        <dbReference type="Proteomes" id="UP000198577"/>
    </source>
</evidence>
<dbReference type="InterPro" id="IPR010894">
    <property type="entry name" value="SpoVAD"/>
</dbReference>
<dbReference type="RefSeq" id="WP_025746567.1">
    <property type="nucleotide sequence ID" value="NZ_FOXR01000001.1"/>
</dbReference>
<dbReference type="STRING" id="937334.SAMN05444406_10113"/>
<dbReference type="Proteomes" id="UP000198577">
    <property type="component" value="Unassembled WGS sequence"/>
</dbReference>
<gene>
    <name evidence="1" type="ORF">SAMN05444406_10113</name>
</gene>
<dbReference type="EMBL" id="FOXR01000001">
    <property type="protein sequence ID" value="SFP58665.1"/>
    <property type="molecule type" value="Genomic_DNA"/>
</dbReference>
<sequence length="338" mass="36604">MAKHRLGGQTVKLENPPCILSRATIVGKKEGQGPLGEYFDVVLEDDLWGEKTWEKAECRMYQEAAKMAITRAGKQPQDINYLFGGDLLNQIITANFAARTLGIPFFGLYGACSTLTESMSLGAMLISAGYADLVLCVTSSHFCTAERQYRFPLEMGTQRPPTAQWTVTGAGAFLLSNDMKPPYITHITTGKVIDYGITDTNNMGAAMAPAAAATIKAHFEDTQQGPDAYDLIVTGDLGWFGRELTIDLLKKEGYDISDRFIDCGCEIYSKDQDVHAGGSGCGCSAVVFGAYILRKMEEGVYKRILLLSTGALLSTTSCQQGESIPGIAHAITIDMDRG</sequence>
<accession>A0A1I5RJF2</accession>
<dbReference type="GO" id="GO:0016746">
    <property type="term" value="F:acyltransferase activity"/>
    <property type="evidence" value="ECO:0007669"/>
    <property type="project" value="InterPro"/>
</dbReference>
<dbReference type="NCBIfam" id="TIGR02845">
    <property type="entry name" value="spore_V_AD"/>
    <property type="match status" value="1"/>
</dbReference>
<dbReference type="Gene3D" id="3.40.47.40">
    <property type="entry name" value="Stage V sporulation protein AD"/>
    <property type="match status" value="1"/>
</dbReference>
<dbReference type="InterPro" id="IPR016039">
    <property type="entry name" value="Thiolase-like"/>
</dbReference>
<dbReference type="Pfam" id="PF07451">
    <property type="entry name" value="SpoVAD"/>
    <property type="match status" value="1"/>
</dbReference>
<reference evidence="1 2" key="1">
    <citation type="submission" date="2016-10" db="EMBL/GenBank/DDBJ databases">
        <authorList>
            <person name="de Groot N.N."/>
        </authorList>
    </citation>
    <scope>NUCLEOTIDE SEQUENCE [LARGE SCALE GENOMIC DNA]</scope>
    <source>
        <strain evidence="1 2">DSM 20678</strain>
    </source>
</reference>
<dbReference type="OrthoDB" id="9770068at2"/>
<dbReference type="SUPFAM" id="SSF53901">
    <property type="entry name" value="Thiolase-like"/>
    <property type="match status" value="1"/>
</dbReference>
<keyword evidence="2" id="KW-1185">Reference proteome</keyword>